<gene>
    <name evidence="1" type="ORF">SMD31_21440</name>
</gene>
<dbReference type="RefSeq" id="WP_320502985.1">
    <property type="nucleotide sequence ID" value="NZ_JAXCLX010000005.1"/>
</dbReference>
<reference evidence="1 2" key="1">
    <citation type="journal article" date="2013" name="Antonie Van Leeuwenhoek">
        <title>Dongia rigui sp. nov., isolated from freshwater of a large wetland in Korea.</title>
        <authorList>
            <person name="Baik K.S."/>
            <person name="Hwang Y.M."/>
            <person name="Choi J.S."/>
            <person name="Kwon J."/>
            <person name="Seong C.N."/>
        </authorList>
    </citation>
    <scope>NUCLEOTIDE SEQUENCE [LARGE SCALE GENOMIC DNA]</scope>
    <source>
        <strain evidence="1 2">04SU4-P</strain>
    </source>
</reference>
<evidence type="ECO:0000313" key="1">
    <source>
        <dbReference type="EMBL" id="MDY0874517.1"/>
    </source>
</evidence>
<evidence type="ECO:0000313" key="2">
    <source>
        <dbReference type="Proteomes" id="UP001271769"/>
    </source>
</evidence>
<dbReference type="Proteomes" id="UP001271769">
    <property type="component" value="Unassembled WGS sequence"/>
</dbReference>
<proteinExistence type="predicted"/>
<keyword evidence="2" id="KW-1185">Reference proteome</keyword>
<organism evidence="1 2">
    <name type="scientific">Dongia rigui</name>
    <dbReference type="NCBI Taxonomy" id="940149"/>
    <lineage>
        <taxon>Bacteria</taxon>
        <taxon>Pseudomonadati</taxon>
        <taxon>Pseudomonadota</taxon>
        <taxon>Alphaproteobacteria</taxon>
        <taxon>Rhodospirillales</taxon>
        <taxon>Dongiaceae</taxon>
        <taxon>Dongia</taxon>
    </lineage>
</organism>
<protein>
    <submittedName>
        <fullName evidence="1">Uncharacterized protein</fullName>
    </submittedName>
</protein>
<sequence length="124" mass="13503">MKRAVKVSLIASAVLGVVLLAGAFWLESQFGGTPPEIADGLSPQFVEGSISFNERVKARFPAGTPEGELIDTLRAQGFSIDVDQKMARFEQRGLICKLVWQVSWKMEQLGAISNVDGAYWGVCI</sequence>
<dbReference type="EMBL" id="JAXCLX010000005">
    <property type="protein sequence ID" value="MDY0874517.1"/>
    <property type="molecule type" value="Genomic_DNA"/>
</dbReference>
<accession>A0ABU5E573</accession>
<comment type="caution">
    <text evidence="1">The sequence shown here is derived from an EMBL/GenBank/DDBJ whole genome shotgun (WGS) entry which is preliminary data.</text>
</comment>
<name>A0ABU5E573_9PROT</name>